<dbReference type="AlphaFoldDB" id="C4XFD8"/>
<keyword evidence="2" id="KW-1185">Reference proteome</keyword>
<name>C4XFD8_MYCFP</name>
<proteinExistence type="predicted"/>
<accession>C4XFD8</accession>
<dbReference type="EMBL" id="AP009608">
    <property type="protein sequence ID" value="BAH69860.1"/>
    <property type="molecule type" value="Genomic_DNA"/>
</dbReference>
<evidence type="ECO:0000313" key="1">
    <source>
        <dbReference type="EMBL" id="BAH69860.1"/>
    </source>
</evidence>
<organism evidence="1 2">
    <name type="scientific">Mycoplasmopsis fermentans (strain ATCC 19989 / NBRC 14854 / NCTC 10117 / PG18)</name>
    <name type="common">Mycoplasma fermentans</name>
    <dbReference type="NCBI Taxonomy" id="496833"/>
    <lineage>
        <taxon>Bacteria</taxon>
        <taxon>Bacillati</taxon>
        <taxon>Mycoplasmatota</taxon>
        <taxon>Mycoplasmoidales</taxon>
        <taxon>Metamycoplasmataceae</taxon>
        <taxon>Mycoplasmopsis</taxon>
    </lineage>
</organism>
<dbReference type="KEGG" id="mfp:MBIO_0595"/>
<dbReference type="Proteomes" id="UP000006810">
    <property type="component" value="Chromosome"/>
</dbReference>
<dbReference type="HOGENOM" id="CLU_2494543_0_0_14"/>
<evidence type="ECO:0000313" key="2">
    <source>
        <dbReference type="Proteomes" id="UP000006810"/>
    </source>
</evidence>
<protein>
    <submittedName>
        <fullName evidence="1">Uncharacterized protein</fullName>
    </submittedName>
</protein>
<gene>
    <name evidence="1" type="ordered locus">MBIO_0595</name>
</gene>
<dbReference type="PATRIC" id="fig|496833.3.peg.184"/>
<sequence length="86" mass="10406">MEDFFKKKTNFDDITEEEILKVQNEINNRPREIFGYLSVLEMYEKLNAENPWNSTGIDKVLYGKQKRNWESNKNRNLFFKKIGKLK</sequence>
<reference evidence="1 2" key="1">
    <citation type="journal article" date="2009" name="Curr. Microbiol.">
        <title>Molecular cloning and expression of a novel cholinephosphotransferase involved in glycoglycerophospholipid biosynthesis of Mycoplasma fermentans.</title>
        <authorList>
            <person name="Ishida N."/>
            <person name="Irikura D."/>
            <person name="Matsuda K."/>
            <person name="Sato S."/>
            <person name="Asano K."/>
        </authorList>
    </citation>
    <scope>NUCLEOTIDE SEQUENCE [LARGE SCALE GENOMIC DNA]</scope>
    <source>
        <strain evidence="2">ATCC 19989 / NBRC 14854 / NCTC 10117 / PG18</strain>
    </source>
</reference>